<dbReference type="Proteomes" id="UP000190897">
    <property type="component" value="Unassembled WGS sequence"/>
</dbReference>
<evidence type="ECO:0000313" key="2">
    <source>
        <dbReference type="EMBL" id="SKC15272.1"/>
    </source>
</evidence>
<evidence type="ECO:0000256" key="1">
    <source>
        <dbReference type="SAM" id="Phobius"/>
    </source>
</evidence>
<keyword evidence="1" id="KW-0812">Transmembrane</keyword>
<feature type="transmembrane region" description="Helical" evidence="1">
    <location>
        <begin position="73"/>
        <end position="91"/>
    </location>
</feature>
<dbReference type="InterPro" id="IPR017259">
    <property type="entry name" value="UCP037672"/>
</dbReference>
<proteinExistence type="predicted"/>
<reference evidence="3" key="1">
    <citation type="submission" date="2017-02" db="EMBL/GenBank/DDBJ databases">
        <authorList>
            <person name="Varghese N."/>
            <person name="Submissions S."/>
        </authorList>
    </citation>
    <scope>NUCLEOTIDE SEQUENCE [LARGE SCALE GENOMIC DNA]</scope>
    <source>
        <strain evidence="3">DSM 22270</strain>
    </source>
</reference>
<dbReference type="STRING" id="651661.SAMN05660293_04821"/>
<feature type="transmembrane region" description="Helical" evidence="1">
    <location>
        <begin position="20"/>
        <end position="43"/>
    </location>
</feature>
<protein>
    <submittedName>
        <fullName evidence="2">Uncharacterized protein</fullName>
    </submittedName>
</protein>
<keyword evidence="3" id="KW-1185">Reference proteome</keyword>
<feature type="transmembrane region" description="Helical" evidence="1">
    <location>
        <begin position="97"/>
        <end position="116"/>
    </location>
</feature>
<dbReference type="EMBL" id="FUZA01000008">
    <property type="protein sequence ID" value="SKC15272.1"/>
    <property type="molecule type" value="Genomic_DNA"/>
</dbReference>
<keyword evidence="1" id="KW-1133">Transmembrane helix</keyword>
<organism evidence="2 3">
    <name type="scientific">Dyadobacter psychrophilus</name>
    <dbReference type="NCBI Taxonomy" id="651661"/>
    <lineage>
        <taxon>Bacteria</taxon>
        <taxon>Pseudomonadati</taxon>
        <taxon>Bacteroidota</taxon>
        <taxon>Cytophagia</taxon>
        <taxon>Cytophagales</taxon>
        <taxon>Spirosomataceae</taxon>
        <taxon>Dyadobacter</taxon>
    </lineage>
</organism>
<keyword evidence="1" id="KW-0472">Membrane</keyword>
<dbReference type="AlphaFoldDB" id="A0A1T5H3N2"/>
<feature type="transmembrane region" description="Helical" evidence="1">
    <location>
        <begin position="128"/>
        <end position="148"/>
    </location>
</feature>
<evidence type="ECO:0000313" key="3">
    <source>
        <dbReference type="Proteomes" id="UP000190897"/>
    </source>
</evidence>
<name>A0A1T5H3N2_9BACT</name>
<sequence length="258" mass="29003">MPTIFLPKLQVIYPQFHQHMFTAAIILAVIFTSLGFTVTAGNAKYILSGYNTMSEADRAKMDIIGYVRFFKRFHIFLGISLISGFLILTLLNNNWAGSFIIIYPLLAYVFLIAKGNKYYRGTKGQRSGTYVGMAILLVIIAGISTQLYSSLQDSKLIFSDNNLEIKGMYGLKLSKTDIAKIELVPELPPISYRSNGFAAGDFAKGNFKTKDGRTIKLFVNKKINPFLFITTKTDQIYYSSNEIASQALYDKLRLWSAD</sequence>
<dbReference type="Pfam" id="PF12650">
    <property type="entry name" value="DUF3784"/>
    <property type="match status" value="1"/>
</dbReference>
<accession>A0A1T5H3N2</accession>
<gene>
    <name evidence="2" type="ORF">SAMN05660293_04821</name>
</gene>